<keyword evidence="1" id="KW-0175">Coiled coil</keyword>
<dbReference type="Gene3D" id="2.130.10.10">
    <property type="entry name" value="YVTN repeat-like/Quinoprotein amine dehydrogenase"/>
    <property type="match status" value="1"/>
</dbReference>
<evidence type="ECO:0000313" key="3">
    <source>
        <dbReference type="EMBL" id="KAK1753125.1"/>
    </source>
</evidence>
<evidence type="ECO:0008006" key="5">
    <source>
        <dbReference type="Google" id="ProtNLM"/>
    </source>
</evidence>
<organism evidence="3 4">
    <name type="scientific">Echria macrotheca</name>
    <dbReference type="NCBI Taxonomy" id="438768"/>
    <lineage>
        <taxon>Eukaryota</taxon>
        <taxon>Fungi</taxon>
        <taxon>Dikarya</taxon>
        <taxon>Ascomycota</taxon>
        <taxon>Pezizomycotina</taxon>
        <taxon>Sordariomycetes</taxon>
        <taxon>Sordariomycetidae</taxon>
        <taxon>Sordariales</taxon>
        <taxon>Schizotheciaceae</taxon>
        <taxon>Echria</taxon>
    </lineage>
</organism>
<proteinExistence type="predicted"/>
<evidence type="ECO:0000256" key="2">
    <source>
        <dbReference type="SAM" id="MobiDB-lite"/>
    </source>
</evidence>
<protein>
    <recommendedName>
        <fullName evidence="5">Nucleoporin NUP37</fullName>
    </recommendedName>
</protein>
<dbReference type="InterPro" id="IPR036322">
    <property type="entry name" value="WD40_repeat_dom_sf"/>
</dbReference>
<accession>A0AAJ0B7I4</accession>
<evidence type="ECO:0000256" key="1">
    <source>
        <dbReference type="SAM" id="Coils"/>
    </source>
</evidence>
<dbReference type="InterPro" id="IPR015943">
    <property type="entry name" value="WD40/YVTN_repeat-like_dom_sf"/>
</dbReference>
<feature type="compositionally biased region" description="Polar residues" evidence="2">
    <location>
        <begin position="421"/>
        <end position="430"/>
    </location>
</feature>
<dbReference type="SUPFAM" id="SSF50978">
    <property type="entry name" value="WD40 repeat-like"/>
    <property type="match status" value="1"/>
</dbReference>
<sequence length="736" mass="78725">MQPTPRIRRTAQNTQHTYTLSRRLHNVKTYPVRSPQGATILLYGHENGVTVVWRGGKRLKTPKPAAPEKQNGGSSSDVVMIIDSDDEAPAASKPFVDKPEFEDTPTANTNALPDIIQTLDLSLGSAALHLAVLPMPHCSSEDAAWNGAQILREKLVFAVACANSDVYLITLPLTPPSHESKARPELRQNLLAGNAGQGLWGETVTLLGGQSRPCDGVAITLVKPNTGSRSRSTERRASQPATRAIVAAHSREASGTLRLWDVPLDAKRGNTTRVEPFQAEYLPAPLTSISFNPIHITQLLVVSPSQAVRVYDYTVASLPNEETSEGPFPSQGSWQLSLYPPFARGSATSTARKPIVAAEWIANGHAIMTLLADGQWGIWDIDGASPSSNSGSGLFTKASATLRGSAITAFSVTGHLEGTSPLRNPATQKSPAAPGSGEFVPMTPHTRRDAVAASITGGAEKLVTVRGGISVTRHASSNAAVAGDESAILWLAGADPIVAVIPVITRFWDSQTRRAAGGGVNLWSGSQPTRMIRLLDLSVGLLGERCTGAAGIPKTNRASSSNEDGHDGLPIEVLLQGESRIVVVHETEDTTSLTSRLLGARKKPRAELKAAKAIIAYPNPEKPPSVTFNLSVSQRPGGMLRTRAPVKGVFDSVDEMDVLPSTEAPEESVTGSQPRTTGLLFVGDLDNAADVPDDEELAENRDVDQEIMDIMEIDRELEQMETERERGTKRVFFEEG</sequence>
<gene>
    <name evidence="3" type="ORF">QBC47DRAFT_387835</name>
</gene>
<dbReference type="Proteomes" id="UP001239445">
    <property type="component" value="Unassembled WGS sequence"/>
</dbReference>
<feature type="region of interest" description="Disordered" evidence="2">
    <location>
        <begin position="418"/>
        <end position="443"/>
    </location>
</feature>
<name>A0AAJ0B7I4_9PEZI</name>
<keyword evidence="4" id="KW-1185">Reference proteome</keyword>
<dbReference type="AlphaFoldDB" id="A0AAJ0B7I4"/>
<evidence type="ECO:0000313" key="4">
    <source>
        <dbReference type="Proteomes" id="UP001239445"/>
    </source>
</evidence>
<reference evidence="3" key="1">
    <citation type="submission" date="2023-06" db="EMBL/GenBank/DDBJ databases">
        <title>Genome-scale phylogeny and comparative genomics of the fungal order Sordariales.</title>
        <authorList>
            <consortium name="Lawrence Berkeley National Laboratory"/>
            <person name="Hensen N."/>
            <person name="Bonometti L."/>
            <person name="Westerberg I."/>
            <person name="Brannstrom I.O."/>
            <person name="Guillou S."/>
            <person name="Cros-Aarteil S."/>
            <person name="Calhoun S."/>
            <person name="Haridas S."/>
            <person name="Kuo A."/>
            <person name="Mondo S."/>
            <person name="Pangilinan J."/>
            <person name="Riley R."/>
            <person name="Labutti K."/>
            <person name="Andreopoulos B."/>
            <person name="Lipzen A."/>
            <person name="Chen C."/>
            <person name="Yanf M."/>
            <person name="Daum C."/>
            <person name="Ng V."/>
            <person name="Clum A."/>
            <person name="Steindorff A."/>
            <person name="Ohm R."/>
            <person name="Martin F."/>
            <person name="Silar P."/>
            <person name="Natvig D."/>
            <person name="Lalanne C."/>
            <person name="Gautier V."/>
            <person name="Ament-Velasquez S.L."/>
            <person name="Kruys A."/>
            <person name="Hutchinson M.I."/>
            <person name="Powell A.J."/>
            <person name="Barry K."/>
            <person name="Miller A.N."/>
            <person name="Grigoriev I.V."/>
            <person name="Debuchy R."/>
            <person name="Gladieux P."/>
            <person name="Thoren M.H."/>
            <person name="Johannesson H."/>
        </authorList>
    </citation>
    <scope>NUCLEOTIDE SEQUENCE</scope>
    <source>
        <strain evidence="3">PSN4</strain>
    </source>
</reference>
<dbReference type="EMBL" id="MU839838">
    <property type="protein sequence ID" value="KAK1753125.1"/>
    <property type="molecule type" value="Genomic_DNA"/>
</dbReference>
<comment type="caution">
    <text evidence="3">The sequence shown here is derived from an EMBL/GenBank/DDBJ whole genome shotgun (WGS) entry which is preliminary data.</text>
</comment>
<feature type="coiled-coil region" evidence="1">
    <location>
        <begin position="703"/>
        <end position="730"/>
    </location>
</feature>